<accession>A0ABS7K1D6</accession>
<dbReference type="Pfam" id="PF10720">
    <property type="entry name" value="DUF2515"/>
    <property type="match status" value="1"/>
</dbReference>
<comment type="caution">
    <text evidence="1">The sequence shown here is derived from an EMBL/GenBank/DDBJ whole genome shotgun (WGS) entry which is preliminary data.</text>
</comment>
<reference evidence="1 2" key="1">
    <citation type="submission" date="2020-07" db="EMBL/GenBank/DDBJ databases">
        <title>Fungal Genomes of the International Space Station.</title>
        <authorList>
            <person name="Seuylemezian A."/>
            <person name="Singh N.K."/>
            <person name="Wood J."/>
            <person name="Venkateswaran K."/>
        </authorList>
    </citation>
    <scope>NUCLEOTIDE SEQUENCE [LARGE SCALE GENOMIC DNA]</scope>
    <source>
        <strain evidence="1 2">PL-B2</strain>
    </source>
</reference>
<dbReference type="EMBL" id="JACWFH010000007">
    <property type="protein sequence ID" value="MBY0095945.1"/>
    <property type="molecule type" value="Genomic_DNA"/>
</dbReference>
<evidence type="ECO:0000313" key="1">
    <source>
        <dbReference type="EMBL" id="MBY0095945.1"/>
    </source>
</evidence>
<dbReference type="RefSeq" id="WP_221871378.1">
    <property type="nucleotide sequence ID" value="NZ_JACWFH010000007.1"/>
</dbReference>
<evidence type="ECO:0000313" key="2">
    <source>
        <dbReference type="Proteomes" id="UP000769780"/>
    </source>
</evidence>
<keyword evidence="2" id="KW-1185">Reference proteome</keyword>
<name>A0ABS7K1D6_9BACI</name>
<organism evidence="1 2">
    <name type="scientific">Mesobacillus maritimus</name>
    <dbReference type="NCBI Taxonomy" id="1643336"/>
    <lineage>
        <taxon>Bacteria</taxon>
        <taxon>Bacillati</taxon>
        <taxon>Bacillota</taxon>
        <taxon>Bacilli</taxon>
        <taxon>Bacillales</taxon>
        <taxon>Bacillaceae</taxon>
        <taxon>Mesobacillus</taxon>
    </lineage>
</organism>
<dbReference type="InterPro" id="IPR019658">
    <property type="entry name" value="DUF2515"/>
</dbReference>
<sequence length="393" mass="46230">MDSRSIHLLGGTILNLLKKAKTKPLSPSLVNIKKELKRKSKKAEHAPKLLPKEALLIQTINSRTRRLNKNNVTRTKAYLDFYKKFPEIHWAFLGHMVSRNGGYNMTDLKGGFLTKLMTGQERKNFFAFLERGNWLIFQDAYPQFLLYEESIKTGKNLFYLLPYLNVSLFMETIWSHFWQQRDSSILTLGLIMNEQNYLETRVIQDPIYKKIILDSLEFKLQDILSMNHILFPYENSGKIQLIGATLHHFERLQERILLGKRLYKVLFDDSQLLEKIVQWAYNTPHTGSRMDYWPQLFHYVDEGVPGLQWKPRIVACKLTSGSPRIYSPQLELAWKNQEHESAEIGDWFHDWKVVYDLQDTEEKISGEIQYDYCRTIEKLELATYAKKAISILE</sequence>
<proteinExistence type="predicted"/>
<dbReference type="Proteomes" id="UP000769780">
    <property type="component" value="Unassembled WGS sequence"/>
</dbReference>
<gene>
    <name evidence="1" type="ORF">H0185_03885</name>
</gene>
<protein>
    <submittedName>
        <fullName evidence="1">DUF2515 domain-containing protein</fullName>
    </submittedName>
</protein>